<dbReference type="InterPro" id="IPR036188">
    <property type="entry name" value="FAD/NAD-bd_sf"/>
</dbReference>
<proteinExistence type="predicted"/>
<sequence length="513" mass="59169">MDFVEEKKRIAVVGGGISGMSAAYLLAQGGHHVTVYEKGDYLGGHTNTQDAKFGDVTVKCDTGFLVFNKEKYPNLMRLFKELDIKSATSDVSFAFSLNAREHLRSTPIEKIRSEIEWGSDDGRSIFAQWTNFFSFSFWRMLVDLYRFQSEGDRVMANAEQYQNVTIRQYVEQRGYSKAFIEYYLVPVMSALWSTSFKEIDQFPILTLVRFFNNHNMFQLIRRPTWHTVDGGSYQYMDKLKKFLESNGSRVKISSPVTKVLRDKTTSKVTVFDKTGTSGETYDHVIFACHPPEIFGILPDMTYPERKVLSNFKYSHHRVYLHSDENLMPKRKSTWSSWNYLYDDNSLTENKVCVTYWINRIQPWLDAVKTPLYVTLNPVLEPRPELVHKVIDYDHPLYSFDSENSRKKISVIQGIRSTFYCGAYYGFGFHEDGIISGLLAAQAIDPSLNKIWKVDQTRYIDNVPASTHVRDQTIKYATRALILAGLVKVGFLIKEEIAKSGFNQLFSFFTSQDL</sequence>
<dbReference type="InterPro" id="IPR050464">
    <property type="entry name" value="Zeta_carotene_desat/Oxidored"/>
</dbReference>
<dbReference type="Gene3D" id="1.10.405.20">
    <property type="match status" value="1"/>
</dbReference>
<dbReference type="Proteomes" id="UP000695562">
    <property type="component" value="Unassembled WGS sequence"/>
</dbReference>
<dbReference type="PRINTS" id="PR00419">
    <property type="entry name" value="ADXRDTASE"/>
</dbReference>
<dbReference type="PANTHER" id="PTHR42923:SF17">
    <property type="entry name" value="AMINE OXIDASE DOMAIN-CONTAINING PROTEIN"/>
    <property type="match status" value="1"/>
</dbReference>
<organism evidence="2 3">
    <name type="scientific">Polysphondylium violaceum</name>
    <dbReference type="NCBI Taxonomy" id="133409"/>
    <lineage>
        <taxon>Eukaryota</taxon>
        <taxon>Amoebozoa</taxon>
        <taxon>Evosea</taxon>
        <taxon>Eumycetozoa</taxon>
        <taxon>Dictyostelia</taxon>
        <taxon>Dictyosteliales</taxon>
        <taxon>Dictyosteliaceae</taxon>
        <taxon>Polysphondylium</taxon>
    </lineage>
</organism>
<name>A0A8J4PMK9_9MYCE</name>
<gene>
    <name evidence="2" type="ORF">CYY_008800</name>
</gene>
<dbReference type="Gene3D" id="3.50.50.60">
    <property type="entry name" value="FAD/NAD(P)-binding domain"/>
    <property type="match status" value="1"/>
</dbReference>
<dbReference type="InterPro" id="IPR002937">
    <property type="entry name" value="Amino_oxidase"/>
</dbReference>
<dbReference type="EMBL" id="AJWJ01000580">
    <property type="protein sequence ID" value="KAF2069878.1"/>
    <property type="molecule type" value="Genomic_DNA"/>
</dbReference>
<dbReference type="SUPFAM" id="SSF51905">
    <property type="entry name" value="FAD/NAD(P)-binding domain"/>
    <property type="match status" value="1"/>
</dbReference>
<dbReference type="AlphaFoldDB" id="A0A8J4PMK9"/>
<protein>
    <recommendedName>
        <fullName evidence="1">Amine oxidase domain-containing protein</fullName>
    </recommendedName>
</protein>
<evidence type="ECO:0000313" key="2">
    <source>
        <dbReference type="EMBL" id="KAF2069878.1"/>
    </source>
</evidence>
<comment type="caution">
    <text evidence="2">The sequence shown here is derived from an EMBL/GenBank/DDBJ whole genome shotgun (WGS) entry which is preliminary data.</text>
</comment>
<evidence type="ECO:0000259" key="1">
    <source>
        <dbReference type="Pfam" id="PF01593"/>
    </source>
</evidence>
<accession>A0A8J4PMK9</accession>
<dbReference type="Gene3D" id="3.30.70.1990">
    <property type="match status" value="1"/>
</dbReference>
<keyword evidence="3" id="KW-1185">Reference proteome</keyword>
<dbReference type="GO" id="GO:0016491">
    <property type="term" value="F:oxidoreductase activity"/>
    <property type="evidence" value="ECO:0007669"/>
    <property type="project" value="InterPro"/>
</dbReference>
<evidence type="ECO:0000313" key="3">
    <source>
        <dbReference type="Proteomes" id="UP000695562"/>
    </source>
</evidence>
<dbReference type="OrthoDB" id="2019015at2759"/>
<dbReference type="PANTHER" id="PTHR42923">
    <property type="entry name" value="PROTOPORPHYRINOGEN OXIDASE"/>
    <property type="match status" value="1"/>
</dbReference>
<feature type="domain" description="Amine oxidase" evidence="1">
    <location>
        <begin position="17"/>
        <end position="326"/>
    </location>
</feature>
<reference evidence="2" key="1">
    <citation type="submission" date="2020-01" db="EMBL/GenBank/DDBJ databases">
        <title>Development of genomics and gene disruption for Polysphondylium violaceum indicates a role for the polyketide synthase stlB in stalk morphogenesis.</title>
        <authorList>
            <person name="Narita B."/>
            <person name="Kawabe Y."/>
            <person name="Kin K."/>
            <person name="Saito T."/>
            <person name="Gibbs R."/>
            <person name="Kuspa A."/>
            <person name="Muzny D."/>
            <person name="Queller D."/>
            <person name="Richards S."/>
            <person name="Strassman J."/>
            <person name="Sucgang R."/>
            <person name="Worley K."/>
            <person name="Schaap P."/>
        </authorList>
    </citation>
    <scope>NUCLEOTIDE SEQUENCE</scope>
    <source>
        <strain evidence="2">QSvi11</strain>
    </source>
</reference>
<dbReference type="Pfam" id="PF01593">
    <property type="entry name" value="Amino_oxidase"/>
    <property type="match status" value="1"/>
</dbReference>